<proteinExistence type="predicted"/>
<gene>
    <name evidence="7" type="ORF">J2T60_002201</name>
</gene>
<name>A0ABT1GA46_9GAMM</name>
<feature type="transmembrane region" description="Helical" evidence="5">
    <location>
        <begin position="360"/>
        <end position="382"/>
    </location>
</feature>
<dbReference type="InterPro" id="IPR013525">
    <property type="entry name" value="ABC2_TM"/>
</dbReference>
<accession>A0ABT1GA46</accession>
<evidence type="ECO:0000313" key="7">
    <source>
        <dbReference type="EMBL" id="MCP1728201.1"/>
    </source>
</evidence>
<feature type="transmembrane region" description="Helical" evidence="5">
    <location>
        <begin position="21"/>
        <end position="45"/>
    </location>
</feature>
<evidence type="ECO:0000259" key="6">
    <source>
        <dbReference type="Pfam" id="PF12698"/>
    </source>
</evidence>
<feature type="domain" description="ABC-2 type transporter transmembrane" evidence="6">
    <location>
        <begin position="25"/>
        <end position="339"/>
    </location>
</feature>
<evidence type="ECO:0000313" key="8">
    <source>
        <dbReference type="Proteomes" id="UP001523550"/>
    </source>
</evidence>
<dbReference type="EMBL" id="JALJYF010000002">
    <property type="protein sequence ID" value="MCP1728201.1"/>
    <property type="molecule type" value="Genomic_DNA"/>
</dbReference>
<protein>
    <submittedName>
        <fullName evidence="7">Sodium transport system permease protein</fullName>
    </submittedName>
</protein>
<keyword evidence="3 5" id="KW-1133">Transmembrane helix</keyword>
<dbReference type="Proteomes" id="UP001523550">
    <property type="component" value="Unassembled WGS sequence"/>
</dbReference>
<keyword evidence="8" id="KW-1185">Reference proteome</keyword>
<feature type="transmembrane region" description="Helical" evidence="5">
    <location>
        <begin position="233"/>
        <end position="257"/>
    </location>
</feature>
<dbReference type="PANTHER" id="PTHR43471:SF3">
    <property type="entry name" value="ABC TRANSPORTER PERMEASE PROTEIN NATB"/>
    <property type="match status" value="1"/>
</dbReference>
<organism evidence="7 8">
    <name type="scientific">Natronospira proteinivora</name>
    <dbReference type="NCBI Taxonomy" id="1807133"/>
    <lineage>
        <taxon>Bacteria</taxon>
        <taxon>Pseudomonadati</taxon>
        <taxon>Pseudomonadota</taxon>
        <taxon>Gammaproteobacteria</taxon>
        <taxon>Natronospirales</taxon>
        <taxon>Natronospiraceae</taxon>
        <taxon>Natronospira</taxon>
    </lineage>
</organism>
<sequence length="389" mass="43017">MIRTWIVYLKECRDNLRDRRTLMSVLLFGPLFGPAIFAVIMSTAITMGAEEAEKSLTLPVQGQEYAPELIAYLEENRLEVKAFEGDAEQAVRDRDEDFVLVISEDYERALREGRPAPLHFYADRSRQRLSGQFSRVRSAINGWDRTLTELRLMARGIDSRVTRPLQLQEVDVSTPETRGLMLAAMLPYFILLTVLMGGFYLAIDTTAGERERGSLEPLLSTAARRGEILLGKLLATATFSLLALAIVIGAFSVALGFVPMETVGMSLSLNWMTAVQIFLAVAPFALLGAAVMCLVASFTKSYKEAQTWLSVVMVVPLAPMIVHFIRPFEATTLNLAIPVVGQHVAILELLAAESIPPLGMAMNTLSTLLISGIVAWVAWLFYRRESVLG</sequence>
<comment type="caution">
    <text evidence="7">The sequence shown here is derived from an EMBL/GenBank/DDBJ whole genome shotgun (WGS) entry which is preliminary data.</text>
</comment>
<evidence type="ECO:0000256" key="2">
    <source>
        <dbReference type="ARBA" id="ARBA00022692"/>
    </source>
</evidence>
<feature type="transmembrane region" description="Helical" evidence="5">
    <location>
        <begin position="180"/>
        <end position="203"/>
    </location>
</feature>
<dbReference type="Pfam" id="PF12698">
    <property type="entry name" value="ABC2_membrane_3"/>
    <property type="match status" value="1"/>
</dbReference>
<dbReference type="PANTHER" id="PTHR43471">
    <property type="entry name" value="ABC TRANSPORTER PERMEASE"/>
    <property type="match status" value="1"/>
</dbReference>
<evidence type="ECO:0000256" key="3">
    <source>
        <dbReference type="ARBA" id="ARBA00022989"/>
    </source>
</evidence>
<keyword evidence="2 5" id="KW-0812">Transmembrane</keyword>
<evidence type="ECO:0000256" key="4">
    <source>
        <dbReference type="ARBA" id="ARBA00023136"/>
    </source>
</evidence>
<evidence type="ECO:0000256" key="5">
    <source>
        <dbReference type="SAM" id="Phobius"/>
    </source>
</evidence>
<evidence type="ECO:0000256" key="1">
    <source>
        <dbReference type="ARBA" id="ARBA00004141"/>
    </source>
</evidence>
<reference evidence="7 8" key="1">
    <citation type="submission" date="2022-03" db="EMBL/GenBank/DDBJ databases">
        <title>Genomic Encyclopedia of Type Strains, Phase III (KMG-III): the genomes of soil and plant-associated and newly described type strains.</title>
        <authorList>
            <person name="Whitman W."/>
        </authorList>
    </citation>
    <scope>NUCLEOTIDE SEQUENCE [LARGE SCALE GENOMIC DNA]</scope>
    <source>
        <strain evidence="7 8">BSker1</strain>
    </source>
</reference>
<keyword evidence="4 5" id="KW-0472">Membrane</keyword>
<feature type="transmembrane region" description="Helical" evidence="5">
    <location>
        <begin position="308"/>
        <end position="325"/>
    </location>
</feature>
<feature type="transmembrane region" description="Helical" evidence="5">
    <location>
        <begin position="277"/>
        <end position="296"/>
    </location>
</feature>
<comment type="subcellular location">
    <subcellularLocation>
        <location evidence="1">Membrane</location>
        <topology evidence="1">Multi-pass membrane protein</topology>
    </subcellularLocation>
</comment>
<dbReference type="RefSeq" id="WP_253449881.1">
    <property type="nucleotide sequence ID" value="NZ_JALJYF010000002.1"/>
</dbReference>